<dbReference type="EMBL" id="CP078145">
    <property type="protein sequence ID" value="QXN88369.1"/>
    <property type="molecule type" value="Genomic_DNA"/>
</dbReference>
<reference evidence="3 4" key="1">
    <citation type="submission" date="2021-07" db="EMBL/GenBank/DDBJ databases">
        <title>Whole Genome Sequence of Nocardia Iowensis.</title>
        <authorList>
            <person name="Lamm A."/>
            <person name="Collins-Fairclough A.M."/>
            <person name="Bunk B."/>
            <person name="Sproer C."/>
        </authorList>
    </citation>
    <scope>NUCLEOTIDE SEQUENCE [LARGE SCALE GENOMIC DNA]</scope>
    <source>
        <strain evidence="3 4">NRRL 5646</strain>
    </source>
</reference>
<keyword evidence="1 3" id="KW-0489">Methyltransferase</keyword>
<keyword evidence="2 3" id="KW-0808">Transferase</keyword>
<organism evidence="3 4">
    <name type="scientific">Nocardia iowensis</name>
    <dbReference type="NCBI Taxonomy" id="204891"/>
    <lineage>
        <taxon>Bacteria</taxon>
        <taxon>Bacillati</taxon>
        <taxon>Actinomycetota</taxon>
        <taxon>Actinomycetes</taxon>
        <taxon>Mycobacteriales</taxon>
        <taxon>Nocardiaceae</taxon>
        <taxon>Nocardia</taxon>
    </lineage>
</organism>
<dbReference type="GO" id="GO:0008168">
    <property type="term" value="F:methyltransferase activity"/>
    <property type="evidence" value="ECO:0007669"/>
    <property type="project" value="UniProtKB-KW"/>
</dbReference>
<accession>A0ABX8RHD8</accession>
<proteinExistence type="predicted"/>
<dbReference type="InterPro" id="IPR007213">
    <property type="entry name" value="Ppm1/Ppm2/Tcmp"/>
</dbReference>
<dbReference type="Pfam" id="PF04072">
    <property type="entry name" value="LCM"/>
    <property type="match status" value="1"/>
</dbReference>
<name>A0ABX8RHD8_NOCIO</name>
<dbReference type="Proteomes" id="UP000694257">
    <property type="component" value="Chromosome"/>
</dbReference>
<dbReference type="GO" id="GO:0032259">
    <property type="term" value="P:methylation"/>
    <property type="evidence" value="ECO:0007669"/>
    <property type="project" value="UniProtKB-KW"/>
</dbReference>
<gene>
    <name evidence="3" type="ORF">KV110_22475</name>
</gene>
<dbReference type="PANTHER" id="PTHR43619:SF2">
    <property type="entry name" value="S-ADENOSYL-L-METHIONINE-DEPENDENT METHYLTRANSFERASES SUPERFAMILY PROTEIN"/>
    <property type="match status" value="1"/>
</dbReference>
<evidence type="ECO:0000256" key="1">
    <source>
        <dbReference type="ARBA" id="ARBA00022603"/>
    </source>
</evidence>
<dbReference type="PANTHER" id="PTHR43619">
    <property type="entry name" value="S-ADENOSYL-L-METHIONINE-DEPENDENT METHYLTRANSFERASE YKTD-RELATED"/>
    <property type="match status" value="1"/>
</dbReference>
<evidence type="ECO:0000313" key="4">
    <source>
        <dbReference type="Proteomes" id="UP000694257"/>
    </source>
</evidence>
<sequence length="287" mass="31826">MDEHETLVAHVSDTARWAAACRALESARQDPVFTDPLADRLAGERGYAIVAGGPRFGRTGWWHSVRAKLFDELIMMALRSGCDMVLNLGAGFDTRPYRLDLPADLVWVEADLPELLAEKELLLGGETARCLLTRRPVDLADPDARSAFLDAELADASKALVLTEGFVYFLSDTAVRALALDLKRPEIAWWGVDFWNAAMHRIMAASTNDLLRSAPIVFAPRAGIAHFEALGWTPLEIHSIFESAHRLRRLPPALRPIAYLPQPNPRKPSTRPLSVVARLACTDTTRR</sequence>
<protein>
    <submittedName>
        <fullName evidence="3">Class I SAM-dependent methyltransferase</fullName>
        <ecNumber evidence="3">2.1.1.-</ecNumber>
    </submittedName>
</protein>
<evidence type="ECO:0000256" key="2">
    <source>
        <dbReference type="ARBA" id="ARBA00022679"/>
    </source>
</evidence>
<dbReference type="RefSeq" id="WP_218469252.1">
    <property type="nucleotide sequence ID" value="NZ_BAABJN010000008.1"/>
</dbReference>
<dbReference type="EC" id="2.1.1.-" evidence="3"/>
<keyword evidence="4" id="KW-1185">Reference proteome</keyword>
<evidence type="ECO:0000313" key="3">
    <source>
        <dbReference type="EMBL" id="QXN88369.1"/>
    </source>
</evidence>